<dbReference type="EMBL" id="BHZC01000001">
    <property type="protein sequence ID" value="GCD38001.1"/>
    <property type="molecule type" value="Genomic_DNA"/>
</dbReference>
<dbReference type="GeneID" id="95624577"/>
<evidence type="ECO:0000313" key="3">
    <source>
        <dbReference type="Proteomes" id="UP000287830"/>
    </source>
</evidence>
<dbReference type="RefSeq" id="WP_125047310.1">
    <property type="nucleotide sequence ID" value="NZ_BHZC01000001.1"/>
</dbReference>
<dbReference type="Pfam" id="PF19698">
    <property type="entry name" value="DUF6197"/>
    <property type="match status" value="1"/>
</dbReference>
<accession>A0A7U9L1R5</accession>
<dbReference type="Proteomes" id="UP000287830">
    <property type="component" value="Unassembled WGS sequence"/>
</dbReference>
<organism evidence="2 3">
    <name type="scientific">Streptomyces chrestomyceticus JCM 4735</name>
    <dbReference type="NCBI Taxonomy" id="1306181"/>
    <lineage>
        <taxon>Bacteria</taxon>
        <taxon>Bacillati</taxon>
        <taxon>Actinomycetota</taxon>
        <taxon>Actinomycetes</taxon>
        <taxon>Kitasatosporales</taxon>
        <taxon>Streptomycetaceae</taxon>
        <taxon>Streptomyces</taxon>
    </lineage>
</organism>
<evidence type="ECO:0000313" key="2">
    <source>
        <dbReference type="EMBL" id="GCD38001.1"/>
    </source>
</evidence>
<name>A0A7U9L1R5_9ACTN</name>
<proteinExistence type="predicted"/>
<evidence type="ECO:0000256" key="1">
    <source>
        <dbReference type="SAM" id="MobiDB-lite"/>
    </source>
</evidence>
<reference evidence="2 3" key="1">
    <citation type="submission" date="2018-11" db="EMBL/GenBank/DDBJ databases">
        <title>Whole genome sequence of Streptomyces chrestomyceticus NBRC 13444(T).</title>
        <authorList>
            <person name="Komaki H."/>
            <person name="Tamura T."/>
        </authorList>
    </citation>
    <scope>NUCLEOTIDE SEQUENCE [LARGE SCALE GENOMIC DNA]</scope>
    <source>
        <strain evidence="2 3">NBRC 13444</strain>
    </source>
</reference>
<gene>
    <name evidence="2" type="ORF">OEIGOIKO_05811</name>
</gene>
<protein>
    <submittedName>
        <fullName evidence="2">Uncharacterized protein</fullName>
    </submittedName>
</protein>
<comment type="caution">
    <text evidence="2">The sequence shown here is derived from an EMBL/GenBank/DDBJ whole genome shotgun (WGS) entry which is preliminary data.</text>
</comment>
<dbReference type="InterPro" id="IPR045677">
    <property type="entry name" value="DUF6197"/>
</dbReference>
<dbReference type="AlphaFoldDB" id="A0A7U9L1R5"/>
<sequence length="180" mass="19272">MTDPRPVELQPPAALTLQRAEEYLTAHGWCQDTMNGPDGTVCAAGAIRAVAPPLTRGQTSPEERAALAALAVHLGGRPAADPDNPIGTHPMEVVTDWNDQAAGVDEVLAAFRGAIADLHASGPPATAGTGPGGEPRRHTEPLHCRWCGHLLTPARTDWWDDRPQCRNKTTCDQRAARTRR</sequence>
<feature type="region of interest" description="Disordered" evidence="1">
    <location>
        <begin position="158"/>
        <end position="180"/>
    </location>
</feature>
<dbReference type="OrthoDB" id="3869637at2"/>